<dbReference type="EMBL" id="CP013213">
    <property type="protein sequence ID" value="AMC92998.1"/>
    <property type="molecule type" value="Genomic_DNA"/>
</dbReference>
<evidence type="ECO:0000256" key="1">
    <source>
        <dbReference type="ARBA" id="ARBA00023015"/>
    </source>
</evidence>
<evidence type="ECO:0000259" key="4">
    <source>
        <dbReference type="PROSITE" id="PS51071"/>
    </source>
</evidence>
<dbReference type="Pfam" id="PF01380">
    <property type="entry name" value="SIS"/>
    <property type="match status" value="1"/>
</dbReference>
<dbReference type="GO" id="GO:0003700">
    <property type="term" value="F:DNA-binding transcription factor activity"/>
    <property type="evidence" value="ECO:0007669"/>
    <property type="project" value="InterPro"/>
</dbReference>
<dbReference type="InterPro" id="IPR046348">
    <property type="entry name" value="SIS_dom_sf"/>
</dbReference>
<dbReference type="OrthoDB" id="1648815at2"/>
<dbReference type="GO" id="GO:0097367">
    <property type="term" value="F:carbohydrate derivative binding"/>
    <property type="evidence" value="ECO:0007669"/>
    <property type="project" value="InterPro"/>
</dbReference>
<protein>
    <submittedName>
        <fullName evidence="6">RpiR family transcriptional regulator</fullName>
    </submittedName>
</protein>
<organism evidence="6 7">
    <name type="scientific">Erysipelothrix larvae</name>
    <dbReference type="NCBI Taxonomy" id="1514105"/>
    <lineage>
        <taxon>Bacteria</taxon>
        <taxon>Bacillati</taxon>
        <taxon>Bacillota</taxon>
        <taxon>Erysipelotrichia</taxon>
        <taxon>Erysipelotrichales</taxon>
        <taxon>Erysipelotrichaceae</taxon>
        <taxon>Erysipelothrix</taxon>
    </lineage>
</organism>
<dbReference type="Gene3D" id="1.10.10.10">
    <property type="entry name" value="Winged helix-like DNA-binding domain superfamily/Winged helix DNA-binding domain"/>
    <property type="match status" value="1"/>
</dbReference>
<evidence type="ECO:0000256" key="3">
    <source>
        <dbReference type="ARBA" id="ARBA00023163"/>
    </source>
</evidence>
<dbReference type="InterPro" id="IPR009057">
    <property type="entry name" value="Homeodomain-like_sf"/>
</dbReference>
<dbReference type="GO" id="GO:0003677">
    <property type="term" value="F:DNA binding"/>
    <property type="evidence" value="ECO:0007669"/>
    <property type="project" value="UniProtKB-KW"/>
</dbReference>
<dbReference type="InterPro" id="IPR035472">
    <property type="entry name" value="RpiR-like_SIS"/>
</dbReference>
<dbReference type="InterPro" id="IPR000281">
    <property type="entry name" value="HTH_RpiR"/>
</dbReference>
<dbReference type="InterPro" id="IPR036388">
    <property type="entry name" value="WH-like_DNA-bd_sf"/>
</dbReference>
<dbReference type="InterPro" id="IPR001347">
    <property type="entry name" value="SIS_dom"/>
</dbReference>
<feature type="domain" description="SIS" evidence="5">
    <location>
        <begin position="109"/>
        <end position="248"/>
    </location>
</feature>
<evidence type="ECO:0000313" key="6">
    <source>
        <dbReference type="EMBL" id="AMC92998.1"/>
    </source>
</evidence>
<reference evidence="6 7" key="1">
    <citation type="submission" date="2015-10" db="EMBL/GenBank/DDBJ databases">
        <title>Erysipelothrix larvae sp. LV19 isolated from the larval gut of the rhinoceros beetle, Trypoxylus dichotomus.</title>
        <authorList>
            <person name="Lim S."/>
            <person name="Kim B.-C."/>
        </authorList>
    </citation>
    <scope>NUCLEOTIDE SEQUENCE [LARGE SCALE GENOMIC DNA]</scope>
    <source>
        <strain evidence="6 7">LV19</strain>
    </source>
</reference>
<keyword evidence="3" id="KW-0804">Transcription</keyword>
<proteinExistence type="predicted"/>
<dbReference type="SUPFAM" id="SSF53697">
    <property type="entry name" value="SIS domain"/>
    <property type="match status" value="1"/>
</dbReference>
<evidence type="ECO:0000259" key="5">
    <source>
        <dbReference type="PROSITE" id="PS51464"/>
    </source>
</evidence>
<dbReference type="PROSITE" id="PS51071">
    <property type="entry name" value="HTH_RPIR"/>
    <property type="match status" value="1"/>
</dbReference>
<accession>A0A109UGR8</accession>
<dbReference type="STRING" id="1514105.AOC36_03065"/>
<dbReference type="SUPFAM" id="SSF46689">
    <property type="entry name" value="Homeodomain-like"/>
    <property type="match status" value="1"/>
</dbReference>
<dbReference type="Gene3D" id="3.40.50.10490">
    <property type="entry name" value="Glucose-6-phosphate isomerase like protein, domain 1"/>
    <property type="match status" value="1"/>
</dbReference>
<dbReference type="AlphaFoldDB" id="A0A109UGR8"/>
<keyword evidence="2" id="KW-0238">DNA-binding</keyword>
<name>A0A109UGR8_9FIRM</name>
<dbReference type="RefSeq" id="WP_067631357.1">
    <property type="nucleotide sequence ID" value="NZ_CP013213.1"/>
</dbReference>
<dbReference type="PROSITE" id="PS51464">
    <property type="entry name" value="SIS"/>
    <property type="match status" value="1"/>
</dbReference>
<dbReference type="CDD" id="cd05013">
    <property type="entry name" value="SIS_RpiR"/>
    <property type="match status" value="1"/>
</dbReference>
<feature type="domain" description="HTH rpiR-type" evidence="4">
    <location>
        <begin position="1"/>
        <end position="77"/>
    </location>
</feature>
<sequence>MLIDEYVLKEYANLNGTDIVIWTYIVANKKQCSRMSIDELAKRCNVSRTTITRFVKKIGLRGYSEFKVLLDWENQGTKTDKINDNMFDTMCDSVIKYVEGQRNKNYDSICKLIYESNQTYVYGSGDIQNAVSEQIRRMFLSGQKIVHNISGVTFDNAFYSLVNREDVVILISLSGDNKEIVNIAQRLKLNGNKIISITDFKDSKLSQLSDDSLYISTTDFTILERHATFKTTMLYFLLIEFLFIKYSIYKRERQLLEVVEI</sequence>
<gene>
    <name evidence="6" type="ORF">AOC36_03065</name>
</gene>
<dbReference type="PANTHER" id="PTHR30514">
    <property type="entry name" value="GLUCOKINASE"/>
    <property type="match status" value="1"/>
</dbReference>
<dbReference type="Pfam" id="PF01418">
    <property type="entry name" value="HTH_6"/>
    <property type="match status" value="1"/>
</dbReference>
<dbReference type="KEGG" id="erl:AOC36_03065"/>
<dbReference type="InterPro" id="IPR047640">
    <property type="entry name" value="RpiR-like"/>
</dbReference>
<keyword evidence="1" id="KW-0805">Transcription regulation</keyword>
<dbReference type="GO" id="GO:1901135">
    <property type="term" value="P:carbohydrate derivative metabolic process"/>
    <property type="evidence" value="ECO:0007669"/>
    <property type="project" value="InterPro"/>
</dbReference>
<dbReference type="Proteomes" id="UP000063781">
    <property type="component" value="Chromosome"/>
</dbReference>
<evidence type="ECO:0000256" key="2">
    <source>
        <dbReference type="ARBA" id="ARBA00023125"/>
    </source>
</evidence>
<keyword evidence="7" id="KW-1185">Reference proteome</keyword>
<evidence type="ECO:0000313" key="7">
    <source>
        <dbReference type="Proteomes" id="UP000063781"/>
    </source>
</evidence>
<dbReference type="PANTHER" id="PTHR30514:SF1">
    <property type="entry name" value="HTH-TYPE TRANSCRIPTIONAL REGULATOR HEXR-RELATED"/>
    <property type="match status" value="1"/>
</dbReference>